<evidence type="ECO:0000256" key="2">
    <source>
        <dbReference type="ARBA" id="ARBA00022679"/>
    </source>
</evidence>
<evidence type="ECO:0000259" key="4">
    <source>
        <dbReference type="Pfam" id="PF02885"/>
    </source>
</evidence>
<dbReference type="InterPro" id="IPR000312">
    <property type="entry name" value="Glycosyl_Trfase_fam3"/>
</dbReference>
<dbReference type="InterPro" id="IPR036320">
    <property type="entry name" value="Glycosyl_Trfase_fam3_N_dom_sf"/>
</dbReference>
<keyword evidence="2 5" id="KW-0808">Transferase</keyword>
<dbReference type="PANTHER" id="PTHR43285">
    <property type="entry name" value="ANTHRANILATE PHOSPHORIBOSYLTRANSFERASE"/>
    <property type="match status" value="1"/>
</dbReference>
<dbReference type="GO" id="GO:0005829">
    <property type="term" value="C:cytosol"/>
    <property type="evidence" value="ECO:0007669"/>
    <property type="project" value="TreeGrafter"/>
</dbReference>
<dbReference type="Pfam" id="PF02885">
    <property type="entry name" value="Glycos_trans_3N"/>
    <property type="match status" value="1"/>
</dbReference>
<accession>A0A3B1A2B2</accession>
<dbReference type="InterPro" id="IPR035902">
    <property type="entry name" value="Nuc_phospho_transferase"/>
</dbReference>
<feature type="domain" description="Glycosyl transferase family 3 N-terminal" evidence="4">
    <location>
        <begin position="9"/>
        <end position="70"/>
    </location>
</feature>
<dbReference type="GO" id="GO:0000162">
    <property type="term" value="P:L-tryptophan biosynthetic process"/>
    <property type="evidence" value="ECO:0007669"/>
    <property type="project" value="InterPro"/>
</dbReference>
<sequence length="364" mass="39468">MKNFNILRQCIQKVATGPEYSKDLSLEEAHQAMTAILKDDSDHVQAAVFLIALRMKRETDAENKGILKAINDICQVVTADVEELIDIADPYDGYSRSVPVSALLPALLAECGLPAVSHGLEAVGPKYGVTHRMVLRACGVDVDLSPAAAAKRISDSKVGWAYIDQKSSTPALHNLVPLRQRIVKRPVITTVEVLTGPIRAKSKTHLLTGYVHKAYPPIYAELARFSNFDSAIIVRGVEGGIVPSLKQEAKIHSYHNKGTESTVKIEPSECQIKQDTRAVPIPDDMKKTDPTTDDIVNEYDVNAVTEYAAECGKAALSGKAGAAYDSLLYSASICLKHIGRFSTLGEAATFVRSVLDSGKALERL</sequence>
<feature type="domain" description="Glycosyl transferase family 3" evidence="3">
    <location>
        <begin position="97"/>
        <end position="275"/>
    </location>
</feature>
<reference evidence="5" key="1">
    <citation type="submission" date="2018-06" db="EMBL/GenBank/DDBJ databases">
        <authorList>
            <person name="Zhirakovskaya E."/>
        </authorList>
    </citation>
    <scope>NUCLEOTIDE SEQUENCE</scope>
</reference>
<dbReference type="InterPro" id="IPR017459">
    <property type="entry name" value="Glycosyl_Trfase_fam3_N_dom"/>
</dbReference>
<name>A0A3B1A2B2_9ZZZZ</name>
<proteinExistence type="predicted"/>
<protein>
    <submittedName>
        <fullName evidence="5">Anthranilate phosphoribosyltransferase like</fullName>
        <ecNumber evidence="5">2.4.2.18</ecNumber>
    </submittedName>
</protein>
<dbReference type="SUPFAM" id="SSF52418">
    <property type="entry name" value="Nucleoside phosphorylase/phosphoribosyltransferase catalytic domain"/>
    <property type="match status" value="1"/>
</dbReference>
<organism evidence="5">
    <name type="scientific">hydrothermal vent metagenome</name>
    <dbReference type="NCBI Taxonomy" id="652676"/>
    <lineage>
        <taxon>unclassified sequences</taxon>
        <taxon>metagenomes</taxon>
        <taxon>ecological metagenomes</taxon>
    </lineage>
</organism>
<dbReference type="AlphaFoldDB" id="A0A3B1A2B2"/>
<keyword evidence="1 5" id="KW-0328">Glycosyltransferase</keyword>
<dbReference type="Gene3D" id="3.40.1030.10">
    <property type="entry name" value="Nucleoside phosphorylase/phosphoribosyltransferase catalytic domain"/>
    <property type="match status" value="1"/>
</dbReference>
<dbReference type="Gene3D" id="1.20.970.10">
    <property type="entry name" value="Transferase, Pyrimidine Nucleoside Phosphorylase, Chain C"/>
    <property type="match status" value="1"/>
</dbReference>
<dbReference type="SUPFAM" id="SSF47648">
    <property type="entry name" value="Nucleoside phosphorylase/phosphoribosyltransferase N-terminal domain"/>
    <property type="match status" value="1"/>
</dbReference>
<dbReference type="EMBL" id="UOFS01000024">
    <property type="protein sequence ID" value="VAW95700.1"/>
    <property type="molecule type" value="Genomic_DNA"/>
</dbReference>
<evidence type="ECO:0000313" key="5">
    <source>
        <dbReference type="EMBL" id="VAW95700.1"/>
    </source>
</evidence>
<dbReference type="PANTHER" id="PTHR43285:SF2">
    <property type="entry name" value="ANTHRANILATE PHOSPHORIBOSYLTRANSFERASE"/>
    <property type="match status" value="1"/>
</dbReference>
<dbReference type="InterPro" id="IPR005940">
    <property type="entry name" value="Anthranilate_Pribosyl_Tfrase"/>
</dbReference>
<dbReference type="GO" id="GO:0004048">
    <property type="term" value="F:anthranilate phosphoribosyltransferase activity"/>
    <property type="evidence" value="ECO:0007669"/>
    <property type="project" value="UniProtKB-EC"/>
</dbReference>
<dbReference type="Pfam" id="PF00591">
    <property type="entry name" value="Glycos_transf_3"/>
    <property type="match status" value="1"/>
</dbReference>
<gene>
    <name evidence="5" type="ORF">MNBD_GAMMA22-1840</name>
</gene>
<evidence type="ECO:0000259" key="3">
    <source>
        <dbReference type="Pfam" id="PF00591"/>
    </source>
</evidence>
<evidence type="ECO:0000256" key="1">
    <source>
        <dbReference type="ARBA" id="ARBA00022676"/>
    </source>
</evidence>
<dbReference type="EC" id="2.4.2.18" evidence="5"/>